<dbReference type="EMBL" id="CACRXK020024909">
    <property type="protein sequence ID" value="CAB4039068.1"/>
    <property type="molecule type" value="Genomic_DNA"/>
</dbReference>
<evidence type="ECO:0000313" key="1">
    <source>
        <dbReference type="EMBL" id="CAB4039068.1"/>
    </source>
</evidence>
<reference evidence="1" key="1">
    <citation type="submission" date="2020-04" db="EMBL/GenBank/DDBJ databases">
        <authorList>
            <person name="Alioto T."/>
            <person name="Alioto T."/>
            <person name="Gomez Garrido J."/>
        </authorList>
    </citation>
    <scope>NUCLEOTIDE SEQUENCE</scope>
    <source>
        <strain evidence="1">A484AB</strain>
    </source>
</reference>
<organism evidence="1 2">
    <name type="scientific">Paramuricea clavata</name>
    <name type="common">Red gorgonian</name>
    <name type="synonym">Violescent sea-whip</name>
    <dbReference type="NCBI Taxonomy" id="317549"/>
    <lineage>
        <taxon>Eukaryota</taxon>
        <taxon>Metazoa</taxon>
        <taxon>Cnidaria</taxon>
        <taxon>Anthozoa</taxon>
        <taxon>Octocorallia</taxon>
        <taxon>Malacalcyonacea</taxon>
        <taxon>Plexauridae</taxon>
        <taxon>Paramuricea</taxon>
    </lineage>
</organism>
<feature type="non-terminal residue" evidence="1">
    <location>
        <position position="262"/>
    </location>
</feature>
<name>A0A6S7K691_PARCT</name>
<keyword evidence="2" id="KW-1185">Reference proteome</keyword>
<dbReference type="AlphaFoldDB" id="A0A6S7K691"/>
<accession>A0A6S7K691</accession>
<proteinExistence type="predicted"/>
<sequence>AFPFLSLGRREKALALAGLLCILTILSTPKHKVAGRTKYDISQVRNQHPRNKAAISTFITEFDWSILDSLSSCDEKWSAFESIIRLGMDILLPTKTIKKRLDDPPWMTKHLKSLIDQRQKALAKGHDQLFKSLRNRWWKSVKYLCGMDPVNHKYDLRHLQSLSSTGDETNETNEGNASLSHLADTINQTFLEPMNMFQPLNSDHSQALNVSGTSNQLSSTITTTESYIFDKLSSIVPTKAHGPDTIPGWPLKGNADVLASPV</sequence>
<gene>
    <name evidence="1" type="ORF">PACLA_8A013015</name>
</gene>
<dbReference type="PANTHER" id="PTHR47510">
    <property type="entry name" value="REVERSE TRANSCRIPTASE DOMAIN-CONTAINING PROTEIN"/>
    <property type="match status" value="1"/>
</dbReference>
<evidence type="ECO:0000313" key="2">
    <source>
        <dbReference type="Proteomes" id="UP001152795"/>
    </source>
</evidence>
<comment type="caution">
    <text evidence="1">The sequence shown here is derived from an EMBL/GenBank/DDBJ whole genome shotgun (WGS) entry which is preliminary data.</text>
</comment>
<protein>
    <submittedName>
        <fullName evidence="1">Uncharacterized protein</fullName>
    </submittedName>
</protein>
<feature type="non-terminal residue" evidence="1">
    <location>
        <position position="1"/>
    </location>
</feature>
<dbReference type="PANTHER" id="PTHR47510:SF3">
    <property type="entry name" value="ENDO_EXONUCLEASE_PHOSPHATASE DOMAIN-CONTAINING PROTEIN"/>
    <property type="match status" value="1"/>
</dbReference>
<dbReference type="OrthoDB" id="5959732at2759"/>
<dbReference type="Proteomes" id="UP001152795">
    <property type="component" value="Unassembled WGS sequence"/>
</dbReference>